<name>A0ABV7Z8I3_9DEIO</name>
<evidence type="ECO:0000313" key="1">
    <source>
        <dbReference type="EMBL" id="MFC3832434.1"/>
    </source>
</evidence>
<organism evidence="1 2">
    <name type="scientific">Deinococcus rufus</name>
    <dbReference type="NCBI Taxonomy" id="2136097"/>
    <lineage>
        <taxon>Bacteria</taxon>
        <taxon>Thermotogati</taxon>
        <taxon>Deinococcota</taxon>
        <taxon>Deinococci</taxon>
        <taxon>Deinococcales</taxon>
        <taxon>Deinococcaceae</taxon>
        <taxon>Deinococcus</taxon>
    </lineage>
</organism>
<comment type="caution">
    <text evidence="1">The sequence shown here is derived from an EMBL/GenBank/DDBJ whole genome shotgun (WGS) entry which is preliminary data.</text>
</comment>
<protein>
    <recommendedName>
        <fullName evidence="3">Nuclease</fullName>
    </recommendedName>
</protein>
<evidence type="ECO:0008006" key="3">
    <source>
        <dbReference type="Google" id="ProtNLM"/>
    </source>
</evidence>
<dbReference type="EMBL" id="JBHRZG010000006">
    <property type="protein sequence ID" value="MFC3832434.1"/>
    <property type="molecule type" value="Genomic_DNA"/>
</dbReference>
<accession>A0ABV7Z8I3</accession>
<dbReference type="Proteomes" id="UP001595803">
    <property type="component" value="Unassembled WGS sequence"/>
</dbReference>
<reference evidence="2" key="1">
    <citation type="journal article" date="2019" name="Int. J. Syst. Evol. Microbiol.">
        <title>The Global Catalogue of Microorganisms (GCM) 10K type strain sequencing project: providing services to taxonomists for standard genome sequencing and annotation.</title>
        <authorList>
            <consortium name="The Broad Institute Genomics Platform"/>
            <consortium name="The Broad Institute Genome Sequencing Center for Infectious Disease"/>
            <person name="Wu L."/>
            <person name="Ma J."/>
        </authorList>
    </citation>
    <scope>NUCLEOTIDE SEQUENCE [LARGE SCALE GENOMIC DNA]</scope>
    <source>
        <strain evidence="2">CCTCC AB 2017081</strain>
    </source>
</reference>
<gene>
    <name evidence="1" type="ORF">ACFOSB_06145</name>
</gene>
<dbReference type="RefSeq" id="WP_322474174.1">
    <property type="nucleotide sequence ID" value="NZ_JBHRZG010000006.1"/>
</dbReference>
<keyword evidence="2" id="KW-1185">Reference proteome</keyword>
<sequence>MTGLDLNAPLQLERLVAYGADGSVSPVVIAGRLTPDGVYTWDGQPGEPAGAEAMQEGVTFAAALAAALSSLTESSDTDTPFVPFVLPRAFTAEELGRVDWLGLRPLPTGEVEVEVRPSDFRLAERLAQREADGTAGDLYGPGEPDTIRAAQALFTAYPERRLVTVTAGRVAILLLDLVRLPGGAWGGVASLRIET</sequence>
<proteinExistence type="predicted"/>
<evidence type="ECO:0000313" key="2">
    <source>
        <dbReference type="Proteomes" id="UP001595803"/>
    </source>
</evidence>